<evidence type="ECO:0000313" key="6">
    <source>
        <dbReference type="EMBL" id="ODV66942.1"/>
    </source>
</evidence>
<dbReference type="AlphaFoldDB" id="A0A1E4RI46"/>
<evidence type="ECO:0000256" key="1">
    <source>
        <dbReference type="ARBA" id="ARBA00022763"/>
    </source>
</evidence>
<gene>
    <name evidence="6" type="ORF">HYPBUDRAFT_152935</name>
</gene>
<dbReference type="GO" id="GO:0003824">
    <property type="term" value="F:catalytic activity"/>
    <property type="evidence" value="ECO:0007669"/>
    <property type="project" value="InterPro"/>
</dbReference>
<accession>A0A1E4RI46</accession>
<dbReference type="PANTHER" id="PTHR42942">
    <property type="entry name" value="6-O-METHYLGUANINE DNA METHYLTRANSFERASE"/>
    <property type="match status" value="1"/>
</dbReference>
<proteinExistence type="predicted"/>
<dbReference type="InterPro" id="IPR052520">
    <property type="entry name" value="ATL_DNA_repair"/>
</dbReference>
<dbReference type="InterPro" id="IPR036388">
    <property type="entry name" value="WH-like_DNA-bd_sf"/>
</dbReference>
<dbReference type="CDD" id="cd06445">
    <property type="entry name" value="ATase"/>
    <property type="match status" value="1"/>
</dbReference>
<dbReference type="Gene3D" id="1.10.10.10">
    <property type="entry name" value="Winged helix-like DNA-binding domain superfamily/Winged helix DNA-binding domain"/>
    <property type="match status" value="1"/>
</dbReference>
<reference evidence="7" key="1">
    <citation type="submission" date="2016-05" db="EMBL/GenBank/DDBJ databases">
        <title>Comparative genomics of biotechnologically important yeasts.</title>
        <authorList>
            <consortium name="DOE Joint Genome Institute"/>
            <person name="Riley R."/>
            <person name="Haridas S."/>
            <person name="Wolfe K.H."/>
            <person name="Lopes M.R."/>
            <person name="Hittinger C.T."/>
            <person name="Goker M."/>
            <person name="Salamov A."/>
            <person name="Wisecaver J."/>
            <person name="Long T.M."/>
            <person name="Aerts A.L."/>
            <person name="Barry K."/>
            <person name="Choi C."/>
            <person name="Clum A."/>
            <person name="Coughlan A.Y."/>
            <person name="Deshpande S."/>
            <person name="Douglass A.P."/>
            <person name="Hanson S.J."/>
            <person name="Klenk H.-P."/>
            <person name="Labutti K."/>
            <person name="Lapidus A."/>
            <person name="Lindquist E."/>
            <person name="Lipzen A."/>
            <person name="Meier-Kolthoff J.P."/>
            <person name="Ohm R.A."/>
            <person name="Otillar R.P."/>
            <person name="Pangilinan J."/>
            <person name="Peng Y."/>
            <person name="Rokas A."/>
            <person name="Rosa C.A."/>
            <person name="Scheuner C."/>
            <person name="Sibirny A.A."/>
            <person name="Slot J.C."/>
            <person name="Stielow J.B."/>
            <person name="Sun H."/>
            <person name="Kurtzman C.P."/>
            <person name="Blackwell M."/>
            <person name="Grigoriev I.V."/>
            <person name="Jeffries T.W."/>
        </authorList>
    </citation>
    <scope>NUCLEOTIDE SEQUENCE [LARGE SCALE GENOMIC DNA]</scope>
    <source>
        <strain evidence="7">NRRL Y-1933</strain>
    </source>
</reference>
<evidence type="ECO:0000256" key="3">
    <source>
        <dbReference type="ARBA" id="ARBA00031621"/>
    </source>
</evidence>
<evidence type="ECO:0000313" key="7">
    <source>
        <dbReference type="Proteomes" id="UP000095085"/>
    </source>
</evidence>
<evidence type="ECO:0000256" key="4">
    <source>
        <dbReference type="ARBA" id="ARBA00033095"/>
    </source>
</evidence>
<dbReference type="RefSeq" id="XP_020076009.1">
    <property type="nucleotide sequence ID" value="XM_020221285.1"/>
</dbReference>
<dbReference type="PANTHER" id="PTHR42942:SF1">
    <property type="entry name" value="ALKYLTRANSFERASE-LIKE PROTEIN 1"/>
    <property type="match status" value="1"/>
</dbReference>
<name>A0A1E4RI46_9ASCO</name>
<feature type="domain" description="Methylated-DNA-[protein]-cysteine S-methyltransferase DNA binding" evidence="5">
    <location>
        <begin position="10"/>
        <end position="107"/>
    </location>
</feature>
<dbReference type="GO" id="GO:0006281">
    <property type="term" value="P:DNA repair"/>
    <property type="evidence" value="ECO:0007669"/>
    <property type="project" value="InterPro"/>
</dbReference>
<dbReference type="GeneID" id="30995834"/>
<dbReference type="Proteomes" id="UP000095085">
    <property type="component" value="Unassembled WGS sequence"/>
</dbReference>
<evidence type="ECO:0000259" key="5">
    <source>
        <dbReference type="Pfam" id="PF01035"/>
    </source>
</evidence>
<protein>
    <recommendedName>
        <fullName evidence="2">6-O-methylguanine-DNA methyltransferase</fullName>
    </recommendedName>
    <alternativeName>
        <fullName evidence="4">DNA repair MTase</fullName>
    </alternativeName>
    <alternativeName>
        <fullName evidence="3">O-6-methylguanine-DNA-alkyltransferase</fullName>
    </alternativeName>
</protein>
<dbReference type="Pfam" id="PF01035">
    <property type="entry name" value="DNA_binding_1"/>
    <property type="match status" value="1"/>
</dbReference>
<dbReference type="EMBL" id="KV454541">
    <property type="protein sequence ID" value="ODV66942.1"/>
    <property type="molecule type" value="Genomic_DNA"/>
</dbReference>
<dbReference type="InterPro" id="IPR014048">
    <property type="entry name" value="MethylDNA_cys_MeTrfase_DNA-bd"/>
</dbReference>
<evidence type="ECO:0000256" key="2">
    <source>
        <dbReference type="ARBA" id="ARBA00030795"/>
    </source>
</evidence>
<organism evidence="6 7">
    <name type="scientific">Hyphopichia burtonii NRRL Y-1933</name>
    <dbReference type="NCBI Taxonomy" id="984485"/>
    <lineage>
        <taxon>Eukaryota</taxon>
        <taxon>Fungi</taxon>
        <taxon>Dikarya</taxon>
        <taxon>Ascomycota</taxon>
        <taxon>Saccharomycotina</taxon>
        <taxon>Pichiomycetes</taxon>
        <taxon>Debaryomycetaceae</taxon>
        <taxon>Hyphopichia</taxon>
    </lineage>
</organism>
<dbReference type="STRING" id="984485.A0A1E4RI46"/>
<dbReference type="OrthoDB" id="2548197at2759"/>
<keyword evidence="1" id="KW-0227">DNA damage</keyword>
<keyword evidence="7" id="KW-1185">Reference proteome</keyword>
<dbReference type="SUPFAM" id="SSF46767">
    <property type="entry name" value="Methylated DNA-protein cysteine methyltransferase, C-terminal domain"/>
    <property type="match status" value="1"/>
</dbReference>
<sequence>MNPSDETKAFYLAVYSVVSQVPPSHVTSYGHVAYLIGRPQNSRQVGSSLKHSKMIIDLLNKELPIEEQISFAELPWWRIVLSVGKISPRGNSSGEMDQARLLRAEGVLVLSNHHINMEDFGWFPDPDEITL</sequence>
<dbReference type="InterPro" id="IPR036217">
    <property type="entry name" value="MethylDNA_cys_MeTrfase_DNAb"/>
</dbReference>